<dbReference type="Gene3D" id="3.40.1090.10">
    <property type="entry name" value="Cytosolic phospholipase A2 catalytic domain"/>
    <property type="match status" value="1"/>
</dbReference>
<dbReference type="InterPro" id="IPR002641">
    <property type="entry name" value="PNPLA_dom"/>
</dbReference>
<dbReference type="GO" id="GO:0006952">
    <property type="term" value="P:defense response"/>
    <property type="evidence" value="ECO:0007669"/>
    <property type="project" value="UniProtKB-KW"/>
</dbReference>
<proteinExistence type="inferred from homology"/>
<dbReference type="GO" id="GO:0006629">
    <property type="term" value="P:lipid metabolic process"/>
    <property type="evidence" value="ECO:0007669"/>
    <property type="project" value="UniProtKB-KW"/>
</dbReference>
<dbReference type="GO" id="GO:0047372">
    <property type="term" value="F:monoacylglycerol lipase activity"/>
    <property type="evidence" value="ECO:0007669"/>
    <property type="project" value="TreeGrafter"/>
</dbReference>
<dbReference type="EMBL" id="RWGY01000051">
    <property type="protein sequence ID" value="TVU05525.1"/>
    <property type="molecule type" value="Genomic_DNA"/>
</dbReference>
<reference evidence="7 8" key="1">
    <citation type="journal article" date="2019" name="Sci. Rep.">
        <title>A high-quality genome of Eragrostis curvula grass provides insights into Poaceae evolution and supports new strategies to enhance forage quality.</title>
        <authorList>
            <person name="Carballo J."/>
            <person name="Santos B.A.C.M."/>
            <person name="Zappacosta D."/>
            <person name="Garbus I."/>
            <person name="Selva J.P."/>
            <person name="Gallo C.A."/>
            <person name="Diaz A."/>
            <person name="Albertini E."/>
            <person name="Caccamo M."/>
            <person name="Echenique V."/>
        </authorList>
    </citation>
    <scope>NUCLEOTIDE SEQUENCE [LARGE SCALE GENOMIC DNA]</scope>
    <source>
        <strain evidence="8">cv. Victoria</strain>
        <tissue evidence="7">Leaf</tissue>
    </source>
</reference>
<evidence type="ECO:0000313" key="7">
    <source>
        <dbReference type="EMBL" id="TVU05525.1"/>
    </source>
</evidence>
<evidence type="ECO:0000256" key="2">
    <source>
        <dbReference type="ARBA" id="ARBA00022821"/>
    </source>
</evidence>
<dbReference type="AlphaFoldDB" id="A0A5J9T2G6"/>
<sequence length="223" mass="24779">MISPWSCNDQLKYRPTKNALLSDISIGTSAAPTFFPAHYFETKDEKGEVRSFNLVDGGLAANNPTLCAMSQVTKAIILGDDDFFPVKPVDYGKFMVISIGCGFNRETTYSAKKAAKWGIFSWLIKNGTTPIVDMFTSASAHMVNIHLRYDQLTGSAGSMDDCSKENMNKLINIGEELLSKHVSREDLETGRLVEVPSEGTNAEKLAKFAKLLSEERRRRQNLK</sequence>
<dbReference type="OrthoDB" id="1658288at2759"/>
<evidence type="ECO:0000256" key="3">
    <source>
        <dbReference type="ARBA" id="ARBA00023098"/>
    </source>
</evidence>
<dbReference type="PANTHER" id="PTHR32176:SF26">
    <property type="entry name" value="PATATIN-LIKE PROTEIN 2"/>
    <property type="match status" value="1"/>
</dbReference>
<keyword evidence="3" id="KW-0443">Lipid metabolism</keyword>
<dbReference type="InterPro" id="IPR016035">
    <property type="entry name" value="Acyl_Trfase/lysoPLipase"/>
</dbReference>
<feature type="short sequence motif" description="DGA/G" evidence="5">
    <location>
        <begin position="56"/>
        <end position="58"/>
    </location>
</feature>
<dbReference type="SUPFAM" id="SSF52151">
    <property type="entry name" value="FabD/lysophospholipase-like"/>
    <property type="match status" value="1"/>
</dbReference>
<keyword evidence="2" id="KW-0611">Plant defense</keyword>
<evidence type="ECO:0000256" key="1">
    <source>
        <dbReference type="ARBA" id="ARBA00010240"/>
    </source>
</evidence>
<dbReference type="Proteomes" id="UP000324897">
    <property type="component" value="Unassembled WGS sequence"/>
</dbReference>
<keyword evidence="8" id="KW-1185">Reference proteome</keyword>
<accession>A0A5J9T2G6</accession>
<dbReference type="GO" id="GO:0004620">
    <property type="term" value="F:phospholipase activity"/>
    <property type="evidence" value="ECO:0007669"/>
    <property type="project" value="TreeGrafter"/>
</dbReference>
<dbReference type="PROSITE" id="PS51635">
    <property type="entry name" value="PNPLA"/>
    <property type="match status" value="1"/>
</dbReference>
<dbReference type="Gramene" id="TVU05525">
    <property type="protein sequence ID" value="TVU05525"/>
    <property type="gene ID" value="EJB05_48691"/>
</dbReference>
<evidence type="ECO:0000256" key="5">
    <source>
        <dbReference type="PROSITE-ProRule" id="PRU01161"/>
    </source>
</evidence>
<organism evidence="7 8">
    <name type="scientific">Eragrostis curvula</name>
    <name type="common">weeping love grass</name>
    <dbReference type="NCBI Taxonomy" id="38414"/>
    <lineage>
        <taxon>Eukaryota</taxon>
        <taxon>Viridiplantae</taxon>
        <taxon>Streptophyta</taxon>
        <taxon>Embryophyta</taxon>
        <taxon>Tracheophyta</taxon>
        <taxon>Spermatophyta</taxon>
        <taxon>Magnoliopsida</taxon>
        <taxon>Liliopsida</taxon>
        <taxon>Poales</taxon>
        <taxon>Poaceae</taxon>
        <taxon>PACMAD clade</taxon>
        <taxon>Chloridoideae</taxon>
        <taxon>Eragrostideae</taxon>
        <taxon>Eragrostidinae</taxon>
        <taxon>Eragrostis</taxon>
    </lineage>
</organism>
<feature type="non-terminal residue" evidence="7">
    <location>
        <position position="1"/>
    </location>
</feature>
<evidence type="ECO:0000313" key="8">
    <source>
        <dbReference type="Proteomes" id="UP000324897"/>
    </source>
</evidence>
<comment type="similarity">
    <text evidence="1">Belongs to the patatin family.</text>
</comment>
<feature type="domain" description="PNPLA" evidence="6">
    <location>
        <begin position="1"/>
        <end position="69"/>
    </location>
</feature>
<protein>
    <recommendedName>
        <fullName evidence="6">PNPLA domain-containing protein</fullName>
    </recommendedName>
</protein>
<comment type="function">
    <text evidence="4">Possesses non-specific lipolytic acyl hydrolase (LAH) activity. Hydrolyzes phospholipids as well as galactolipids. May play a role in disease resistance.</text>
</comment>
<name>A0A5J9T2G6_9POAL</name>
<evidence type="ECO:0000256" key="4">
    <source>
        <dbReference type="ARBA" id="ARBA00025642"/>
    </source>
</evidence>
<comment type="caution">
    <text evidence="7">The sequence shown here is derived from an EMBL/GenBank/DDBJ whole genome shotgun (WGS) entry which is preliminary data.</text>
</comment>
<gene>
    <name evidence="7" type="ORF">EJB05_48691</name>
</gene>
<dbReference type="PANTHER" id="PTHR32176">
    <property type="entry name" value="XYLOSE ISOMERASE"/>
    <property type="match status" value="1"/>
</dbReference>
<comment type="caution">
    <text evidence="5">Lacks conserved residue(s) required for the propagation of feature annotation.</text>
</comment>
<evidence type="ECO:0000259" key="6">
    <source>
        <dbReference type="PROSITE" id="PS51635"/>
    </source>
</evidence>